<gene>
    <name evidence="1" type="ORF">V9T40_001448</name>
</gene>
<proteinExistence type="predicted"/>
<name>A0AAN9THY8_9HEMI</name>
<protein>
    <submittedName>
        <fullName evidence="1">Uncharacterized protein</fullName>
    </submittedName>
</protein>
<keyword evidence="2" id="KW-1185">Reference proteome</keyword>
<dbReference type="Proteomes" id="UP001367676">
    <property type="component" value="Unassembled WGS sequence"/>
</dbReference>
<dbReference type="AlphaFoldDB" id="A0AAN9THY8"/>
<comment type="caution">
    <text evidence="1">The sequence shown here is derived from an EMBL/GenBank/DDBJ whole genome shotgun (WGS) entry which is preliminary data.</text>
</comment>
<sequence length="284" mass="32368">MWVRNMADLLEPTCYEILCLLQESIEPPLAGGDFRWQQESAVSALTAFMDALKQRNSTVILRPYPQLQHRLFDLAQLILLTDVGELISEGEDFMFDLLSLSRALQPDPVHHADRSAIRQVRITFNSGSPDIFHEANRAARVDHSNAPGGAVCNTAYLKISYLLEAYVRCSKAKRKMVDMWGRVESVVGEFAVRDADRSCLALRRRLDEVVEAVRMLTVVEDGTPLSCFLQPQADEIFAALKEDALEARISLADRTRLARRRLERWLRRVLWRIGRCLRRSLAVC</sequence>
<evidence type="ECO:0000313" key="2">
    <source>
        <dbReference type="Proteomes" id="UP001367676"/>
    </source>
</evidence>
<organism evidence="1 2">
    <name type="scientific">Parthenolecanium corni</name>
    <dbReference type="NCBI Taxonomy" id="536013"/>
    <lineage>
        <taxon>Eukaryota</taxon>
        <taxon>Metazoa</taxon>
        <taxon>Ecdysozoa</taxon>
        <taxon>Arthropoda</taxon>
        <taxon>Hexapoda</taxon>
        <taxon>Insecta</taxon>
        <taxon>Pterygota</taxon>
        <taxon>Neoptera</taxon>
        <taxon>Paraneoptera</taxon>
        <taxon>Hemiptera</taxon>
        <taxon>Sternorrhyncha</taxon>
        <taxon>Coccoidea</taxon>
        <taxon>Coccidae</taxon>
        <taxon>Parthenolecanium</taxon>
    </lineage>
</organism>
<dbReference type="EMBL" id="JBBCAQ010000019">
    <property type="protein sequence ID" value="KAK7595015.1"/>
    <property type="molecule type" value="Genomic_DNA"/>
</dbReference>
<reference evidence="1 2" key="1">
    <citation type="submission" date="2024-03" db="EMBL/GenBank/DDBJ databases">
        <title>Adaptation during the transition from Ophiocordyceps entomopathogen to insect associate is accompanied by gene loss and intensified selection.</title>
        <authorList>
            <person name="Ward C.M."/>
            <person name="Onetto C.A."/>
            <person name="Borneman A.R."/>
        </authorList>
    </citation>
    <scope>NUCLEOTIDE SEQUENCE [LARGE SCALE GENOMIC DNA]</scope>
    <source>
        <strain evidence="1">AWRI1</strain>
        <tissue evidence="1">Single Adult Female</tissue>
    </source>
</reference>
<evidence type="ECO:0000313" key="1">
    <source>
        <dbReference type="EMBL" id="KAK7595015.1"/>
    </source>
</evidence>
<accession>A0AAN9THY8</accession>